<organism evidence="1">
    <name type="scientific">marine metagenome</name>
    <dbReference type="NCBI Taxonomy" id="408172"/>
    <lineage>
        <taxon>unclassified sequences</taxon>
        <taxon>metagenomes</taxon>
        <taxon>ecological metagenomes</taxon>
    </lineage>
</organism>
<protein>
    <submittedName>
        <fullName evidence="1">Uncharacterized protein</fullName>
    </submittedName>
</protein>
<sequence>MITFEDHIEPSSDEFWNAAHEYTSNTGEPEFTGEVAFIMTALHEEGY</sequence>
<reference evidence="1" key="1">
    <citation type="submission" date="2018-05" db="EMBL/GenBank/DDBJ databases">
        <authorList>
            <person name="Lanie J.A."/>
            <person name="Ng W.-L."/>
            <person name="Kazmierczak K.M."/>
            <person name="Andrzejewski T.M."/>
            <person name="Davidsen T.M."/>
            <person name="Wayne K.J."/>
            <person name="Tettelin H."/>
            <person name="Glass J.I."/>
            <person name="Rusch D."/>
            <person name="Podicherti R."/>
            <person name="Tsui H.-C.T."/>
            <person name="Winkler M.E."/>
        </authorList>
    </citation>
    <scope>NUCLEOTIDE SEQUENCE</scope>
</reference>
<dbReference type="EMBL" id="UINC01066317">
    <property type="protein sequence ID" value="SVB96898.1"/>
    <property type="molecule type" value="Genomic_DNA"/>
</dbReference>
<proteinExistence type="predicted"/>
<accession>A0A382IBG9</accession>
<dbReference type="AlphaFoldDB" id="A0A382IBG9"/>
<gene>
    <name evidence="1" type="ORF">METZ01_LOCUS249752</name>
</gene>
<evidence type="ECO:0000313" key="1">
    <source>
        <dbReference type="EMBL" id="SVB96898.1"/>
    </source>
</evidence>
<name>A0A382IBG9_9ZZZZ</name>